<feature type="non-terminal residue" evidence="2">
    <location>
        <position position="72"/>
    </location>
</feature>
<evidence type="ECO:0000313" key="2">
    <source>
        <dbReference type="EMBL" id="CAK5266195.1"/>
    </source>
</evidence>
<feature type="compositionally biased region" description="Low complexity" evidence="1">
    <location>
        <begin position="27"/>
        <end position="40"/>
    </location>
</feature>
<name>A0AAD2H155_9AGAR</name>
<keyword evidence="3" id="KW-1185">Reference proteome</keyword>
<feature type="region of interest" description="Disordered" evidence="1">
    <location>
        <begin position="1"/>
        <end position="72"/>
    </location>
</feature>
<feature type="compositionally biased region" description="Low complexity" evidence="1">
    <location>
        <begin position="63"/>
        <end position="72"/>
    </location>
</feature>
<protein>
    <submittedName>
        <fullName evidence="2">Uncharacterized protein</fullName>
    </submittedName>
</protein>
<organism evidence="2 3">
    <name type="scientific">Mycena citricolor</name>
    <dbReference type="NCBI Taxonomy" id="2018698"/>
    <lineage>
        <taxon>Eukaryota</taxon>
        <taxon>Fungi</taxon>
        <taxon>Dikarya</taxon>
        <taxon>Basidiomycota</taxon>
        <taxon>Agaricomycotina</taxon>
        <taxon>Agaricomycetes</taxon>
        <taxon>Agaricomycetidae</taxon>
        <taxon>Agaricales</taxon>
        <taxon>Marasmiineae</taxon>
        <taxon>Mycenaceae</taxon>
        <taxon>Mycena</taxon>
    </lineage>
</organism>
<feature type="compositionally biased region" description="Basic residues" evidence="1">
    <location>
        <begin position="50"/>
        <end position="61"/>
    </location>
</feature>
<proteinExistence type="predicted"/>
<gene>
    <name evidence="2" type="ORF">MYCIT1_LOCUS7789</name>
</gene>
<dbReference type="AlphaFoldDB" id="A0AAD2H155"/>
<reference evidence="2" key="1">
    <citation type="submission" date="2023-11" db="EMBL/GenBank/DDBJ databases">
        <authorList>
            <person name="De Vega J J."/>
            <person name="De Vega J J."/>
        </authorList>
    </citation>
    <scope>NUCLEOTIDE SEQUENCE</scope>
</reference>
<evidence type="ECO:0000313" key="3">
    <source>
        <dbReference type="Proteomes" id="UP001295794"/>
    </source>
</evidence>
<comment type="caution">
    <text evidence="2">The sequence shown here is derived from an EMBL/GenBank/DDBJ whole genome shotgun (WGS) entry which is preliminary data.</text>
</comment>
<dbReference type="Proteomes" id="UP001295794">
    <property type="component" value="Unassembled WGS sequence"/>
</dbReference>
<evidence type="ECO:0000256" key="1">
    <source>
        <dbReference type="SAM" id="MobiDB-lite"/>
    </source>
</evidence>
<accession>A0AAD2H155</accession>
<sequence length="72" mass="7641">TSVTPGLHIPKERAFTNPARSHKSCGSRRSIGGSSHGSPSQTQMGVPALSHRRPGSARPPRRSFPSMPCGYS</sequence>
<dbReference type="EMBL" id="CAVNYO010000108">
    <property type="protein sequence ID" value="CAK5266195.1"/>
    <property type="molecule type" value="Genomic_DNA"/>
</dbReference>